<evidence type="ECO:0000313" key="10">
    <source>
        <dbReference type="Proteomes" id="UP000799772"/>
    </source>
</evidence>
<protein>
    <submittedName>
        <fullName evidence="9">Rsm22-domain-containing protein</fullName>
    </submittedName>
</protein>
<evidence type="ECO:0000313" key="9">
    <source>
        <dbReference type="EMBL" id="KAF2104776.1"/>
    </source>
</evidence>
<comment type="function">
    <text evidence="7">Mitochondrial ribosome (mitoribosome) assembly factor. Binds at the interface of the head and body domains of the mitochondrial small ribosomal subunit (mt-SSU), occluding the mRNA channel and preventing compaction of the head domain towards the body. Probable inactive methyltransferase: retains the characteristic folding and ability to bind S-adenosyl-L-methionine, but it probably lost its methyltransferase activity.</text>
</comment>
<evidence type="ECO:0000256" key="7">
    <source>
        <dbReference type="ARBA" id="ARBA00045681"/>
    </source>
</evidence>
<dbReference type="GO" id="GO:0003735">
    <property type="term" value="F:structural constituent of ribosome"/>
    <property type="evidence" value="ECO:0007669"/>
    <property type="project" value="TreeGrafter"/>
</dbReference>
<dbReference type="AlphaFoldDB" id="A0A9P4IUZ0"/>
<dbReference type="InterPro" id="IPR052571">
    <property type="entry name" value="Mt_RNA_Methyltransferase"/>
</dbReference>
<keyword evidence="5" id="KW-0411">Iron-sulfur</keyword>
<feature type="compositionally biased region" description="Acidic residues" evidence="8">
    <location>
        <begin position="234"/>
        <end position="246"/>
    </location>
</feature>
<feature type="compositionally biased region" description="Acidic residues" evidence="8">
    <location>
        <begin position="254"/>
        <end position="264"/>
    </location>
</feature>
<accession>A0A9P4IUZ0</accession>
<dbReference type="GO" id="GO:0008168">
    <property type="term" value="F:methyltransferase activity"/>
    <property type="evidence" value="ECO:0007669"/>
    <property type="project" value="InterPro"/>
</dbReference>
<dbReference type="InterPro" id="IPR029063">
    <property type="entry name" value="SAM-dependent_MTases_sf"/>
</dbReference>
<sequence>MNSICILCRLKLISSAGSIRASQRSIQALVPQTRSAALRIPRHARSFASRSARLSKSRVTAPPEDTSGADIQQSDQQPDTLPHQTEATARRARRKFGDALPEGLLNNEELGAYEKLYGPPERIVLETESAGQEPNAQQVQVEGRTTLHVEGLDSTFEEVETIFETRRNGVEDTRAAKVAGLLDEFDLSEAEKSLLAEYAEVEERFENGHQLTAEDETVLRNREAQELMRTVQGYEEDMDGEDDIEYDPARPRDEDEDDADIWPGDEERLRTHPYTKLGRFCTSPTTIQFPKATFLEPVKQAIAPATTRQMRNHAESIFDGPGLPYSPSTPRRSRTMEQRPIPLQAGQRSMSDMDSYVYCATVMPGVYASALSVLTEIRKRLGSRWLRDMMAQDGGPVVLDAGAGGAGVLAWRDIVKAEWEAMQEEDAPEPTLESPTGVSTSKQGQAGKATVLTASDALRHRVSTLLDNTTFLPRLPEAVHLDGAEKRKRYDIIIATHTLWPIDKDYMRKTQVDTLWSLLKPSGGVLVLIEKGVPRGFEVIAGAREHLLKRHIADPLESVDKNVMDERRIPKEEGMIIAPCTNHTKCPMYPVPGVSRARKDWCHFSQRFIRPPFLQHILGARQINHDDVEFSYLAVSRGTDLRDFLPVEQGPEATNRAYNGFEHHSITLNSPATASGLPADTLQTSALHHSLTLPRLILPPLKRPKHVILDVCTPSGTLERWTVTKSFSRQAYRDARKSAWGDLWALGAKSRAWKRVNLGKKVSGIITGDDKKSGKSIDIERYYGITSVAELAENSRESMQRDAVEKEKEKPKWMKKIERRKEIRRTRKMMDI</sequence>
<feature type="compositionally biased region" description="Polar residues" evidence="8">
    <location>
        <begin position="433"/>
        <end position="444"/>
    </location>
</feature>
<evidence type="ECO:0000256" key="2">
    <source>
        <dbReference type="ARBA" id="ARBA00022723"/>
    </source>
</evidence>
<dbReference type="InterPro" id="IPR015324">
    <property type="entry name" value="Ribosomal_Rsm22-like"/>
</dbReference>
<keyword evidence="3" id="KW-0809">Transit peptide</keyword>
<dbReference type="PANTHER" id="PTHR13184:SF5">
    <property type="entry name" value="METHYLTRANSFERASE-LIKE PROTEIN 17, MITOCHONDRIAL"/>
    <property type="match status" value="1"/>
</dbReference>
<proteinExistence type="predicted"/>
<dbReference type="GO" id="GO:0051536">
    <property type="term" value="F:iron-sulfur cluster binding"/>
    <property type="evidence" value="ECO:0007669"/>
    <property type="project" value="UniProtKB-KW"/>
</dbReference>
<evidence type="ECO:0000256" key="4">
    <source>
        <dbReference type="ARBA" id="ARBA00023004"/>
    </source>
</evidence>
<dbReference type="GO" id="GO:0046872">
    <property type="term" value="F:metal ion binding"/>
    <property type="evidence" value="ECO:0007669"/>
    <property type="project" value="UniProtKB-KW"/>
</dbReference>
<evidence type="ECO:0000256" key="3">
    <source>
        <dbReference type="ARBA" id="ARBA00022946"/>
    </source>
</evidence>
<feature type="region of interest" description="Disordered" evidence="8">
    <location>
        <begin position="47"/>
        <end position="91"/>
    </location>
</feature>
<evidence type="ECO:0000256" key="1">
    <source>
        <dbReference type="ARBA" id="ARBA00004173"/>
    </source>
</evidence>
<keyword evidence="10" id="KW-1185">Reference proteome</keyword>
<evidence type="ECO:0000256" key="5">
    <source>
        <dbReference type="ARBA" id="ARBA00023014"/>
    </source>
</evidence>
<name>A0A9P4IUZ0_9PEZI</name>
<dbReference type="Pfam" id="PF09243">
    <property type="entry name" value="Rsm22"/>
    <property type="match status" value="1"/>
</dbReference>
<dbReference type="PANTHER" id="PTHR13184">
    <property type="entry name" value="37S RIBOSOMAL PROTEIN S22"/>
    <property type="match status" value="1"/>
</dbReference>
<dbReference type="EMBL" id="ML978121">
    <property type="protein sequence ID" value="KAF2104776.1"/>
    <property type="molecule type" value="Genomic_DNA"/>
</dbReference>
<dbReference type="OrthoDB" id="421327at2759"/>
<dbReference type="SUPFAM" id="SSF53335">
    <property type="entry name" value="S-adenosyl-L-methionine-dependent methyltransferases"/>
    <property type="match status" value="1"/>
</dbReference>
<keyword evidence="4" id="KW-0408">Iron</keyword>
<evidence type="ECO:0000256" key="6">
    <source>
        <dbReference type="ARBA" id="ARBA00023128"/>
    </source>
</evidence>
<evidence type="ECO:0000256" key="8">
    <source>
        <dbReference type="SAM" id="MobiDB-lite"/>
    </source>
</evidence>
<keyword evidence="6" id="KW-0496">Mitochondrion</keyword>
<dbReference type="Proteomes" id="UP000799772">
    <property type="component" value="Unassembled WGS sequence"/>
</dbReference>
<feature type="compositionally biased region" description="Polar residues" evidence="8">
    <location>
        <begin position="69"/>
        <end position="87"/>
    </location>
</feature>
<feature type="compositionally biased region" description="Low complexity" evidence="8">
    <location>
        <begin position="47"/>
        <end position="58"/>
    </location>
</feature>
<reference evidence="9" key="1">
    <citation type="journal article" date="2020" name="Stud. Mycol.">
        <title>101 Dothideomycetes genomes: a test case for predicting lifestyles and emergence of pathogens.</title>
        <authorList>
            <person name="Haridas S."/>
            <person name="Albert R."/>
            <person name="Binder M."/>
            <person name="Bloem J."/>
            <person name="Labutti K."/>
            <person name="Salamov A."/>
            <person name="Andreopoulos B."/>
            <person name="Baker S."/>
            <person name="Barry K."/>
            <person name="Bills G."/>
            <person name="Bluhm B."/>
            <person name="Cannon C."/>
            <person name="Castanera R."/>
            <person name="Culley D."/>
            <person name="Daum C."/>
            <person name="Ezra D."/>
            <person name="Gonzalez J."/>
            <person name="Henrissat B."/>
            <person name="Kuo A."/>
            <person name="Liang C."/>
            <person name="Lipzen A."/>
            <person name="Lutzoni F."/>
            <person name="Magnuson J."/>
            <person name="Mondo S."/>
            <person name="Nolan M."/>
            <person name="Ohm R."/>
            <person name="Pangilinan J."/>
            <person name="Park H.-J."/>
            <person name="Ramirez L."/>
            <person name="Alfaro M."/>
            <person name="Sun H."/>
            <person name="Tritt A."/>
            <person name="Yoshinaga Y."/>
            <person name="Zwiers L.-H."/>
            <person name="Turgeon B."/>
            <person name="Goodwin S."/>
            <person name="Spatafora J."/>
            <person name="Crous P."/>
            <person name="Grigoriev I."/>
        </authorList>
    </citation>
    <scope>NUCLEOTIDE SEQUENCE</scope>
    <source>
        <strain evidence="9">CBS 133067</strain>
    </source>
</reference>
<comment type="caution">
    <text evidence="9">The sequence shown here is derived from an EMBL/GenBank/DDBJ whole genome shotgun (WGS) entry which is preliminary data.</text>
</comment>
<comment type="subcellular location">
    <subcellularLocation>
        <location evidence="1">Mitochondrion</location>
    </subcellularLocation>
</comment>
<dbReference type="GO" id="GO:0005763">
    <property type="term" value="C:mitochondrial small ribosomal subunit"/>
    <property type="evidence" value="ECO:0007669"/>
    <property type="project" value="TreeGrafter"/>
</dbReference>
<gene>
    <name evidence="9" type="ORF">NA57DRAFT_31195</name>
</gene>
<feature type="region of interest" description="Disordered" evidence="8">
    <location>
        <begin position="231"/>
        <end position="268"/>
    </location>
</feature>
<feature type="region of interest" description="Disordered" evidence="8">
    <location>
        <begin position="422"/>
        <end position="447"/>
    </location>
</feature>
<keyword evidence="2" id="KW-0479">Metal-binding</keyword>
<organism evidence="9 10">
    <name type="scientific">Rhizodiscina lignyota</name>
    <dbReference type="NCBI Taxonomy" id="1504668"/>
    <lineage>
        <taxon>Eukaryota</taxon>
        <taxon>Fungi</taxon>
        <taxon>Dikarya</taxon>
        <taxon>Ascomycota</taxon>
        <taxon>Pezizomycotina</taxon>
        <taxon>Dothideomycetes</taxon>
        <taxon>Pleosporomycetidae</taxon>
        <taxon>Aulographales</taxon>
        <taxon>Rhizodiscinaceae</taxon>
        <taxon>Rhizodiscina</taxon>
    </lineage>
</organism>
<feature type="region of interest" description="Disordered" evidence="8">
    <location>
        <begin position="316"/>
        <end position="337"/>
    </location>
</feature>
<dbReference type="GO" id="GO:0006412">
    <property type="term" value="P:translation"/>
    <property type="evidence" value="ECO:0007669"/>
    <property type="project" value="InterPro"/>
</dbReference>